<proteinExistence type="predicted"/>
<gene>
    <name evidence="1" type="ordered locus">Despr_0190</name>
</gene>
<dbReference type="AlphaFoldDB" id="A0A7U3YJ74"/>
<sequence length="295" mass="32452">MAYTNGTAANYKDLLAILTTFAAANGWTVLTQSATEVYLRGSGPSGLDKIYVGVKAYEDSTVGYYNWELFGSVLWKSTFPIDAQPLNNKDTWSTLCTFWNQQIPYWMIASAKRIILFAKVSSVYTSVHLGFIDPAGTPEQYPYPLFIGGTDSTLTNPYSSTSQGAWWAGSSPAPGRLYLPGGTWGRANYGNGGINATYFEPDFPVITRPDLTIYGPYQGVRANLLTAPGDEYLLEPIFIKDLRRSAIYGSVDGVFRVTGHKNASENIITVAGVNYICFQDVHRVGYGDYCAMRMS</sequence>
<dbReference type="Proteomes" id="UP000006365">
    <property type="component" value="Chromosome"/>
</dbReference>
<keyword evidence="2" id="KW-1185">Reference proteome</keyword>
<protein>
    <submittedName>
        <fullName evidence="1">Hypothetical phage-related protein</fullName>
    </submittedName>
</protein>
<evidence type="ECO:0000313" key="2">
    <source>
        <dbReference type="Proteomes" id="UP000006365"/>
    </source>
</evidence>
<reference evidence="1 2" key="1">
    <citation type="journal article" date="2011" name="Stand. Genomic Sci.">
        <title>Complete genome sequence of Desulfobulbus propionicus type strain (1pr3).</title>
        <authorList>
            <person name="Pagani I."/>
            <person name="Lapidus A."/>
            <person name="Nolan M."/>
            <person name="Lucas S."/>
            <person name="Hammon N."/>
            <person name="Deshpande S."/>
            <person name="Cheng J.F."/>
            <person name="Chertkov O."/>
            <person name="Davenport K."/>
            <person name="Tapia R."/>
            <person name="Han C."/>
            <person name="Goodwin L."/>
            <person name="Pitluck S."/>
            <person name="Liolios K."/>
            <person name="Mavromatis K."/>
            <person name="Ivanova N."/>
            <person name="Mikhailova N."/>
            <person name="Pati A."/>
            <person name="Chen A."/>
            <person name="Palaniappan K."/>
            <person name="Land M."/>
            <person name="Hauser L."/>
            <person name="Chang Y.J."/>
            <person name="Jeffries C.D."/>
            <person name="Detter J.C."/>
            <person name="Brambilla E."/>
            <person name="Kannan K.P."/>
            <person name="Djao O.D."/>
            <person name="Rohde M."/>
            <person name="Pukall R."/>
            <person name="Spring S."/>
            <person name="Goker M."/>
            <person name="Sikorski J."/>
            <person name="Woyke T."/>
            <person name="Bristow J."/>
            <person name="Eisen J.A."/>
            <person name="Markowitz V."/>
            <person name="Hugenholtz P."/>
            <person name="Kyrpides N.C."/>
            <person name="Klenk H.P."/>
        </authorList>
    </citation>
    <scope>NUCLEOTIDE SEQUENCE [LARGE SCALE GENOMIC DNA]</scope>
    <source>
        <strain evidence="2">ATCC 33891 / DSM 2032 / 1pr3</strain>
    </source>
</reference>
<dbReference type="KEGG" id="dpr:Despr_0190"/>
<dbReference type="EMBL" id="CP002364">
    <property type="protein sequence ID" value="ADW16379.1"/>
    <property type="molecule type" value="Genomic_DNA"/>
</dbReference>
<name>A0A7U3YJ74_DESPD</name>
<accession>A0A7U3YJ74</accession>
<organism evidence="1 2">
    <name type="scientific">Desulfobulbus propionicus (strain ATCC 33891 / DSM 2032 / VKM B-1956 / 1pr3)</name>
    <dbReference type="NCBI Taxonomy" id="577650"/>
    <lineage>
        <taxon>Bacteria</taxon>
        <taxon>Pseudomonadati</taxon>
        <taxon>Thermodesulfobacteriota</taxon>
        <taxon>Desulfobulbia</taxon>
        <taxon>Desulfobulbales</taxon>
        <taxon>Desulfobulbaceae</taxon>
        <taxon>Desulfobulbus</taxon>
    </lineage>
</organism>
<dbReference type="RefSeq" id="WP_015722927.1">
    <property type="nucleotide sequence ID" value="NC_014972.1"/>
</dbReference>
<evidence type="ECO:0000313" key="1">
    <source>
        <dbReference type="EMBL" id="ADW16379.1"/>
    </source>
</evidence>